<dbReference type="Proteomes" id="UP000585579">
    <property type="component" value="Unassembled WGS sequence"/>
</dbReference>
<keyword evidence="9" id="KW-1185">Reference proteome</keyword>
<dbReference type="PANTHER" id="PTHR11730:SF60">
    <property type="entry name" value="RH50, ISOFORM D"/>
    <property type="match status" value="1"/>
</dbReference>
<dbReference type="Pfam" id="PF00909">
    <property type="entry name" value="Ammonium_transp"/>
    <property type="match status" value="1"/>
</dbReference>
<dbReference type="EMBL" id="CP032683">
    <property type="protein sequence ID" value="AYK15300.1"/>
    <property type="molecule type" value="Genomic_DNA"/>
</dbReference>
<evidence type="ECO:0000256" key="5">
    <source>
        <dbReference type="SAM" id="Phobius"/>
    </source>
</evidence>
<dbReference type="InterPro" id="IPR029020">
    <property type="entry name" value="Ammonium/urea_transptr"/>
</dbReference>
<feature type="transmembrane region" description="Helical" evidence="5">
    <location>
        <begin position="81"/>
        <end position="100"/>
    </location>
</feature>
<name>A0A660HSM0_9EURY</name>
<dbReference type="OrthoDB" id="10960at2157"/>
<evidence type="ECO:0000313" key="7">
    <source>
        <dbReference type="EMBL" id="AYK15300.1"/>
    </source>
</evidence>
<reference evidence="7 9" key="1">
    <citation type="journal article" date="2016" name="Int. J. Syst. Evol. Microbiol.">
        <title>Methanosarcina flavescens sp. nov., a methanogenic archaeon isolated from a full-scale anaerobic digester.</title>
        <authorList>
            <person name="Kern T."/>
            <person name="Fischer M.A."/>
            <person name="Deppenmeier U."/>
            <person name="Schmitz R.A."/>
            <person name="Rother M."/>
        </authorList>
    </citation>
    <scope>NUCLEOTIDE SEQUENCE [LARGE SCALE GENOMIC DNA]</scope>
    <source>
        <strain evidence="7 9">E03.2</strain>
    </source>
</reference>
<dbReference type="KEGG" id="mfz:AOB57_008925"/>
<feature type="transmembrane region" description="Helical" evidence="5">
    <location>
        <begin position="233"/>
        <end position="257"/>
    </location>
</feature>
<protein>
    <submittedName>
        <fullName evidence="7">Ammonium transporter</fullName>
    </submittedName>
</protein>
<feature type="transmembrane region" description="Helical" evidence="5">
    <location>
        <begin position="58"/>
        <end position="74"/>
    </location>
</feature>
<dbReference type="Gene3D" id="1.10.3430.10">
    <property type="entry name" value="Ammonium transporter AmtB like domains"/>
    <property type="match status" value="1"/>
</dbReference>
<comment type="subcellular location">
    <subcellularLocation>
        <location evidence="1">Membrane</location>
        <topology evidence="1">Multi-pass membrane protein</topology>
    </subcellularLocation>
</comment>
<organism evidence="7 9">
    <name type="scientific">Methanosarcina flavescens</name>
    <dbReference type="NCBI Taxonomy" id="1715806"/>
    <lineage>
        <taxon>Archaea</taxon>
        <taxon>Methanobacteriati</taxon>
        <taxon>Methanobacteriota</taxon>
        <taxon>Stenosarchaea group</taxon>
        <taxon>Methanomicrobia</taxon>
        <taxon>Methanosarcinales</taxon>
        <taxon>Methanosarcinaceae</taxon>
        <taxon>Methanosarcina</taxon>
    </lineage>
</organism>
<evidence type="ECO:0000259" key="6">
    <source>
        <dbReference type="Pfam" id="PF00909"/>
    </source>
</evidence>
<dbReference type="EMBL" id="JAAYQL010000024">
    <property type="protein sequence ID" value="NLK32147.1"/>
    <property type="molecule type" value="Genomic_DNA"/>
</dbReference>
<feature type="domain" description="Ammonium transporter AmtB-like" evidence="6">
    <location>
        <begin position="63"/>
        <end position="352"/>
    </location>
</feature>
<feature type="transmembrane region" description="Helical" evidence="5">
    <location>
        <begin position="264"/>
        <end position="282"/>
    </location>
</feature>
<dbReference type="GO" id="GO:0005886">
    <property type="term" value="C:plasma membrane"/>
    <property type="evidence" value="ECO:0007669"/>
    <property type="project" value="TreeGrafter"/>
</dbReference>
<feature type="transmembrane region" description="Helical" evidence="5">
    <location>
        <begin position="288"/>
        <end position="305"/>
    </location>
</feature>
<dbReference type="PANTHER" id="PTHR11730">
    <property type="entry name" value="AMMONIUM TRANSPORTER"/>
    <property type="match status" value="1"/>
</dbReference>
<dbReference type="GO" id="GO:0008519">
    <property type="term" value="F:ammonium channel activity"/>
    <property type="evidence" value="ECO:0007669"/>
    <property type="project" value="InterPro"/>
</dbReference>
<evidence type="ECO:0000313" key="10">
    <source>
        <dbReference type="Proteomes" id="UP000585579"/>
    </source>
</evidence>
<evidence type="ECO:0000313" key="8">
    <source>
        <dbReference type="EMBL" id="NLK32147.1"/>
    </source>
</evidence>
<reference evidence="8 10" key="3">
    <citation type="journal article" date="2020" name="Biotechnol. Biofuels">
        <title>New insights from the biogas microbiome by comprehensive genome-resolved metagenomics of nearly 1600 species originating from multiple anaerobic digesters.</title>
        <authorList>
            <person name="Campanaro S."/>
            <person name="Treu L."/>
            <person name="Rodriguez-R L.M."/>
            <person name="Kovalovszki A."/>
            <person name="Ziels R.M."/>
            <person name="Maus I."/>
            <person name="Zhu X."/>
            <person name="Kougias P.G."/>
            <person name="Basile A."/>
            <person name="Luo G."/>
            <person name="Schluter A."/>
            <person name="Konstantinidis K.T."/>
            <person name="Angelidaki I."/>
        </authorList>
    </citation>
    <scope>NUCLEOTIDE SEQUENCE [LARGE SCALE GENOMIC DNA]</scope>
    <source>
        <strain evidence="8">AS22ysBPME_46</strain>
    </source>
</reference>
<feature type="transmembrane region" description="Helical" evidence="5">
    <location>
        <begin position="348"/>
        <end position="369"/>
    </location>
</feature>
<feature type="transmembrane region" description="Helical" evidence="5">
    <location>
        <begin position="139"/>
        <end position="158"/>
    </location>
</feature>
<dbReference type="Proteomes" id="UP000053087">
    <property type="component" value="Chromosome"/>
</dbReference>
<evidence type="ECO:0000256" key="1">
    <source>
        <dbReference type="ARBA" id="ARBA00004141"/>
    </source>
</evidence>
<feature type="transmembrane region" description="Helical" evidence="5">
    <location>
        <begin position="317"/>
        <end position="342"/>
    </location>
</feature>
<evidence type="ECO:0000256" key="3">
    <source>
        <dbReference type="ARBA" id="ARBA00022989"/>
    </source>
</evidence>
<proteinExistence type="predicted"/>
<evidence type="ECO:0000256" key="2">
    <source>
        <dbReference type="ARBA" id="ARBA00022692"/>
    </source>
</evidence>
<feature type="transmembrane region" description="Helical" evidence="5">
    <location>
        <begin position="170"/>
        <end position="188"/>
    </location>
</feature>
<dbReference type="InterPro" id="IPR024041">
    <property type="entry name" value="NH4_transpt_AmtB-like_dom"/>
</dbReference>
<reference evidence="7" key="2">
    <citation type="submission" date="2018-10" db="EMBL/GenBank/DDBJ databases">
        <authorList>
            <person name="Fischer M.A."/>
            <person name="Kern T."/>
            <person name="Deppenmeier U."/>
            <person name="Schmitz R.A."/>
            <person name="Rother M."/>
        </authorList>
    </citation>
    <scope>NUCLEOTIDE SEQUENCE</scope>
    <source>
        <strain evidence="7">E03.2</strain>
    </source>
</reference>
<keyword evidence="2 5" id="KW-0812">Transmembrane</keyword>
<dbReference type="RefSeq" id="WP_082384229.1">
    <property type="nucleotide sequence ID" value="NZ_CP032683.1"/>
</dbReference>
<dbReference type="AlphaFoldDB" id="A0A660HSM0"/>
<dbReference type="GeneID" id="53688233"/>
<sequence>MKPKLVFKYLSLFFILLCLIQTIAPAAASSYITPTGEEGLTQDTSMIQDEMHKFDRNMDVWFMLMLVAFLMLFIKKFEWGVCLATLLTLAGSFISHSAIRQFVLGQAWNQDFIIMGIFCAITVVIAIGVFLGTIKTWQYLLVGILFAPAWLAIEWFMFTYLEGVVDPGGSMLVHMVAAYWGWGALIAIQEKRSFEEPFDTTTHSVSFVWLASMLLFVLWPSFVTALLPGDQVTWGMITTYMAGLGSVVSAYLTCVAFEKKVNPLVYTYALLAGMVSIGSPLISVGPWTALGIGLVAGIISATCFIKLHPWLCEKAGVFDVMGVHNLHGIPGIWGAVAGAIFAAGFVNIISLVGVIVISLVTGGITGIILKATRGEMEQKDLFSDDSIFLGWHPDPEPLPFRVADEGTPGNTLTSKTVE</sequence>
<feature type="transmembrane region" description="Helical" evidence="5">
    <location>
        <begin position="208"/>
        <end position="227"/>
    </location>
</feature>
<gene>
    <name evidence="7" type="ORF">AOB57_008925</name>
    <name evidence="8" type="ORF">GX302_04720</name>
</gene>
<dbReference type="GO" id="GO:0097272">
    <property type="term" value="P:ammonium homeostasis"/>
    <property type="evidence" value="ECO:0007669"/>
    <property type="project" value="TreeGrafter"/>
</dbReference>
<evidence type="ECO:0000256" key="4">
    <source>
        <dbReference type="ARBA" id="ARBA00023136"/>
    </source>
</evidence>
<keyword evidence="3 5" id="KW-1133">Transmembrane helix</keyword>
<feature type="transmembrane region" description="Helical" evidence="5">
    <location>
        <begin position="112"/>
        <end position="132"/>
    </location>
</feature>
<accession>A0A660HSM0</accession>
<evidence type="ECO:0000313" key="9">
    <source>
        <dbReference type="Proteomes" id="UP000053087"/>
    </source>
</evidence>
<keyword evidence="4 5" id="KW-0472">Membrane</keyword>
<dbReference type="SUPFAM" id="SSF111352">
    <property type="entry name" value="Ammonium transporter"/>
    <property type="match status" value="1"/>
</dbReference>